<dbReference type="GO" id="GO:0008902">
    <property type="term" value="F:hydroxymethylpyrimidine kinase activity"/>
    <property type="evidence" value="ECO:0007669"/>
    <property type="project" value="TreeGrafter"/>
</dbReference>
<dbReference type="InterPro" id="IPR029056">
    <property type="entry name" value="Ribokinase-like"/>
</dbReference>
<dbReference type="Proteomes" id="UP000249949">
    <property type="component" value="Chromosome"/>
</dbReference>
<dbReference type="NCBIfam" id="TIGR00097">
    <property type="entry name" value="HMP-P_kinase"/>
    <property type="match status" value="1"/>
</dbReference>
<gene>
    <name evidence="3" type="primary">thiDN</name>
    <name evidence="3" type="ORF">NMSP_1131</name>
</gene>
<dbReference type="AlphaFoldDB" id="A0A2Z2HMT4"/>
<dbReference type="KEGG" id="nct:NMSP_1131"/>
<proteinExistence type="predicted"/>
<dbReference type="GO" id="GO:0008972">
    <property type="term" value="F:phosphomethylpyrimidine kinase activity"/>
    <property type="evidence" value="ECO:0007669"/>
    <property type="project" value="InterPro"/>
</dbReference>
<organism evidence="3 4">
    <name type="scientific">Candidatus Nitrosomarinus catalinensis</name>
    <dbReference type="NCBI Taxonomy" id="1898749"/>
    <lineage>
        <taxon>Archaea</taxon>
        <taxon>Nitrososphaerota</taxon>
        <taxon>Nitrososphaeria</taxon>
        <taxon>Nitrosopumilales</taxon>
        <taxon>Nitrosopumilaceae</taxon>
        <taxon>Candidatus Nitrosomarinus</taxon>
    </lineage>
</organism>
<dbReference type="Gene3D" id="3.40.1190.20">
    <property type="match status" value="1"/>
</dbReference>
<keyword evidence="4" id="KW-1185">Reference proteome</keyword>
<reference evidence="3 4" key="1">
    <citation type="journal article" date="2017" name="Environ. Microbiol.">
        <title>Genome and epigenome of a novel marine Thaumarchaeota strain suggest viral infection, phosphorothioation DNA modification and multiple restriction systems.</title>
        <authorList>
            <person name="Ahlgren N.A."/>
            <person name="Chen Y."/>
            <person name="Needham D.M."/>
            <person name="Parada A.E."/>
            <person name="Sachdeva R."/>
            <person name="Trinh V."/>
            <person name="Chen T."/>
            <person name="Fuhrman J.A."/>
        </authorList>
    </citation>
    <scope>NUCLEOTIDE SEQUENCE [LARGE SCALE GENOMIC DNA]</scope>
    <source>
        <strain evidence="3 4">SPOT01</strain>
    </source>
</reference>
<dbReference type="SUPFAM" id="SSF53639">
    <property type="entry name" value="AraD/HMP-PK domain-like"/>
    <property type="match status" value="1"/>
</dbReference>
<dbReference type="Gene3D" id="3.40.225.10">
    <property type="entry name" value="Class II aldolase/adducin N-terminal domain"/>
    <property type="match status" value="1"/>
</dbReference>
<dbReference type="PANTHER" id="PTHR20858:SF17">
    <property type="entry name" value="HYDROXYMETHYLPYRIMIDINE_PHOSPHOMETHYLPYRIMIDINE KINASE THI20-RELATED"/>
    <property type="match status" value="1"/>
</dbReference>
<dbReference type="InterPro" id="IPR036409">
    <property type="entry name" value="Aldolase_II/adducin_N_sf"/>
</dbReference>
<dbReference type="RefSeq" id="WP_086907803.1">
    <property type="nucleotide sequence ID" value="NZ_CP021324.1"/>
</dbReference>
<evidence type="ECO:0000313" key="4">
    <source>
        <dbReference type="Proteomes" id="UP000249949"/>
    </source>
</evidence>
<dbReference type="CDD" id="cd01169">
    <property type="entry name" value="HMPP_kinase"/>
    <property type="match status" value="1"/>
</dbReference>
<dbReference type="InterPro" id="IPR019293">
    <property type="entry name" value="ThiN"/>
</dbReference>
<name>A0A2Z2HMT4_9ARCH</name>
<dbReference type="PANTHER" id="PTHR20858">
    <property type="entry name" value="PHOSPHOMETHYLPYRIMIDINE KINASE"/>
    <property type="match status" value="1"/>
</dbReference>
<feature type="domain" description="Pyridoxamine kinase/Phosphomethylpyrimidine kinase" evidence="1">
    <location>
        <begin position="10"/>
        <end position="250"/>
    </location>
</feature>
<dbReference type="GeneID" id="32901584"/>
<dbReference type="SUPFAM" id="SSF53613">
    <property type="entry name" value="Ribokinase-like"/>
    <property type="match status" value="1"/>
</dbReference>
<dbReference type="OrthoDB" id="43786at2157"/>
<accession>A0A2Z2HMT4</accession>
<protein>
    <submittedName>
        <fullName evidence="3">Bifunctional thiamine biosynthesis protein ThiDN</fullName>
    </submittedName>
</protein>
<dbReference type="Pfam" id="PF08543">
    <property type="entry name" value="Phos_pyr_kin"/>
    <property type="match status" value="1"/>
</dbReference>
<sequence length="435" mass="48533">MNLLSIGGSDPSSGAGIQSDIKTFSTLNVHGLTVITAITGQNTSNFGMIEPISKKILENQLESVITDFKIDGIKIGMVYNSEIIKTIYQYLKKLDIPIVVDPVVKSTTGAMLIEKTAIVDFKKFIIPLATIITPNKYEAEILTKTKINSKNTPEKIAKIIQKMGAKNVIITGVENKNNKISDFVLESDKKYFLVDEKIPKINRGSGNIHSSVALYGIVKYKKIKKSLEFAKQITLNSIKNSKKSGKGFEITNFDESDDKKVKLAKAINEFTKIKNIFENIPECQTNFVFSENKPKSIKEILGISGRIVKAGEKIIVAGDLEYGGSKHVATALLSVNKKYSNIQSAINLKYRESTISKIKKMKWNTFDYDRNKEPKKIKVKGSTIAWGITNAIKNSKKTPDVIFHKGDFGKEPMIILFGESPEIVIKKIQKLFKER</sequence>
<dbReference type="EMBL" id="CP021324">
    <property type="protein sequence ID" value="ARS64747.1"/>
    <property type="molecule type" value="Genomic_DNA"/>
</dbReference>
<dbReference type="GO" id="GO:0009228">
    <property type="term" value="P:thiamine biosynthetic process"/>
    <property type="evidence" value="ECO:0007669"/>
    <property type="project" value="InterPro"/>
</dbReference>
<dbReference type="GO" id="GO:0005829">
    <property type="term" value="C:cytosol"/>
    <property type="evidence" value="ECO:0007669"/>
    <property type="project" value="TreeGrafter"/>
</dbReference>
<evidence type="ECO:0000313" key="3">
    <source>
        <dbReference type="EMBL" id="ARS64747.1"/>
    </source>
</evidence>
<dbReference type="InterPro" id="IPR004399">
    <property type="entry name" value="HMP/HMP-P_kinase_dom"/>
</dbReference>
<feature type="domain" description="Thiamine-phosphate synthase ThiN" evidence="2">
    <location>
        <begin position="263"/>
        <end position="430"/>
    </location>
</feature>
<dbReference type="Pfam" id="PF10120">
    <property type="entry name" value="ThiN"/>
    <property type="match status" value="1"/>
</dbReference>
<evidence type="ECO:0000259" key="1">
    <source>
        <dbReference type="Pfam" id="PF08543"/>
    </source>
</evidence>
<dbReference type="InterPro" id="IPR013749">
    <property type="entry name" value="PM/HMP-P_kinase-1"/>
</dbReference>
<evidence type="ECO:0000259" key="2">
    <source>
        <dbReference type="Pfam" id="PF10120"/>
    </source>
</evidence>